<comment type="caution">
    <text evidence="2">The sequence shown here is derived from an EMBL/GenBank/DDBJ whole genome shotgun (WGS) entry which is preliminary data.</text>
</comment>
<evidence type="ECO:0000256" key="1">
    <source>
        <dbReference type="SAM" id="MobiDB-lite"/>
    </source>
</evidence>
<protein>
    <submittedName>
        <fullName evidence="2">Uncharacterized protein</fullName>
    </submittedName>
</protein>
<reference evidence="2" key="1">
    <citation type="submission" date="2023-06" db="EMBL/GenBank/DDBJ databases">
        <authorList>
            <person name="Delattre M."/>
        </authorList>
    </citation>
    <scope>NUCLEOTIDE SEQUENCE</scope>
    <source>
        <strain evidence="2">AF72</strain>
    </source>
</reference>
<sequence>MAHAAEHAICLGLHRRKNIGTRMTPRGTTDIRTAEEYASALDAQTYETVIRIMQPNEKDREAQVEALTADLCTEIYGLERMKNGELRERGVMLLELKMNGPPSGCCQLYKKIASVVHPEAPELSYFSGGTAEALRSADEKNEITVDNEEDESGKRQGERFRLMQTWGISAVEKVGQMLDWVAERQNLNDSQFYRKQYCYA</sequence>
<dbReference type="EMBL" id="CATQJA010002401">
    <property type="protein sequence ID" value="CAJ0570572.1"/>
    <property type="molecule type" value="Genomic_DNA"/>
</dbReference>
<feature type="non-terminal residue" evidence="2">
    <location>
        <position position="1"/>
    </location>
</feature>
<dbReference type="Proteomes" id="UP001177023">
    <property type="component" value="Unassembled WGS sequence"/>
</dbReference>
<feature type="region of interest" description="Disordered" evidence="1">
    <location>
        <begin position="137"/>
        <end position="156"/>
    </location>
</feature>
<evidence type="ECO:0000313" key="2">
    <source>
        <dbReference type="EMBL" id="CAJ0570572.1"/>
    </source>
</evidence>
<evidence type="ECO:0000313" key="3">
    <source>
        <dbReference type="Proteomes" id="UP001177023"/>
    </source>
</evidence>
<name>A0AA36CLL6_9BILA</name>
<organism evidence="2 3">
    <name type="scientific">Mesorhabditis spiculigera</name>
    <dbReference type="NCBI Taxonomy" id="96644"/>
    <lineage>
        <taxon>Eukaryota</taxon>
        <taxon>Metazoa</taxon>
        <taxon>Ecdysozoa</taxon>
        <taxon>Nematoda</taxon>
        <taxon>Chromadorea</taxon>
        <taxon>Rhabditida</taxon>
        <taxon>Rhabditina</taxon>
        <taxon>Rhabditomorpha</taxon>
        <taxon>Rhabditoidea</taxon>
        <taxon>Rhabditidae</taxon>
        <taxon>Mesorhabditinae</taxon>
        <taxon>Mesorhabditis</taxon>
    </lineage>
</organism>
<accession>A0AA36CLL6</accession>
<proteinExistence type="predicted"/>
<dbReference type="AlphaFoldDB" id="A0AA36CLL6"/>
<keyword evidence="3" id="KW-1185">Reference proteome</keyword>
<gene>
    <name evidence="2" type="ORF">MSPICULIGERA_LOCUS9009</name>
</gene>